<comment type="caution">
    <text evidence="3">The sequence shown here is derived from an EMBL/GenBank/DDBJ whole genome shotgun (WGS) entry which is preliminary data.</text>
</comment>
<dbReference type="AlphaFoldDB" id="A0A4R5AU94"/>
<keyword evidence="3" id="KW-0032">Aminotransferase</keyword>
<dbReference type="Proteomes" id="UP000295578">
    <property type="component" value="Unassembled WGS sequence"/>
</dbReference>
<dbReference type="GO" id="GO:0008483">
    <property type="term" value="F:transaminase activity"/>
    <property type="evidence" value="ECO:0007669"/>
    <property type="project" value="UniProtKB-KW"/>
</dbReference>
<dbReference type="InterPro" id="IPR015424">
    <property type="entry name" value="PyrdxlP-dep_Trfase"/>
</dbReference>
<name>A0A4R5AU94_9ACTN</name>
<proteinExistence type="predicted"/>
<dbReference type="SUPFAM" id="SSF53383">
    <property type="entry name" value="PLP-dependent transferases"/>
    <property type="match status" value="1"/>
</dbReference>
<evidence type="ECO:0000313" key="3">
    <source>
        <dbReference type="EMBL" id="TDD75409.1"/>
    </source>
</evidence>
<protein>
    <submittedName>
        <fullName evidence="3">Aminotransferase class V-fold PLP-dependent enzyme</fullName>
    </submittedName>
</protein>
<evidence type="ECO:0000259" key="2">
    <source>
        <dbReference type="Pfam" id="PF00266"/>
    </source>
</evidence>
<feature type="region of interest" description="Disordered" evidence="1">
    <location>
        <begin position="197"/>
        <end position="234"/>
    </location>
</feature>
<feature type="compositionally biased region" description="Basic residues" evidence="1">
    <location>
        <begin position="223"/>
        <end position="232"/>
    </location>
</feature>
<organism evidence="3 4">
    <name type="scientific">Actinomadura darangshiensis</name>
    <dbReference type="NCBI Taxonomy" id="705336"/>
    <lineage>
        <taxon>Bacteria</taxon>
        <taxon>Bacillati</taxon>
        <taxon>Actinomycetota</taxon>
        <taxon>Actinomycetes</taxon>
        <taxon>Streptosporangiales</taxon>
        <taxon>Thermomonosporaceae</taxon>
        <taxon>Actinomadura</taxon>
    </lineage>
</organism>
<dbReference type="EMBL" id="SMKY01000155">
    <property type="protein sequence ID" value="TDD75409.1"/>
    <property type="molecule type" value="Genomic_DNA"/>
</dbReference>
<feature type="compositionally biased region" description="Basic residues" evidence="1">
    <location>
        <begin position="323"/>
        <end position="334"/>
    </location>
</feature>
<gene>
    <name evidence="3" type="ORF">E1293_28340</name>
</gene>
<keyword evidence="3" id="KW-0808">Transferase</keyword>
<dbReference type="InterPro" id="IPR015422">
    <property type="entry name" value="PyrdxlP-dep_Trfase_small"/>
</dbReference>
<feature type="domain" description="Aminotransferase class V" evidence="2">
    <location>
        <begin position="56"/>
        <end position="192"/>
    </location>
</feature>
<dbReference type="Gene3D" id="3.40.640.10">
    <property type="entry name" value="Type I PLP-dependent aspartate aminotransferase-like (Major domain)"/>
    <property type="match status" value="1"/>
</dbReference>
<reference evidence="3 4" key="1">
    <citation type="submission" date="2019-03" db="EMBL/GenBank/DDBJ databases">
        <title>Draft genome sequences of novel Actinobacteria.</title>
        <authorList>
            <person name="Sahin N."/>
            <person name="Ay H."/>
            <person name="Saygin H."/>
        </authorList>
    </citation>
    <scope>NUCLEOTIDE SEQUENCE [LARGE SCALE GENOMIC DNA]</scope>
    <source>
        <strain evidence="3 4">DSM 45941</strain>
    </source>
</reference>
<accession>A0A4R5AU94</accession>
<dbReference type="Gene3D" id="3.90.1150.10">
    <property type="entry name" value="Aspartate Aminotransferase, domain 1"/>
    <property type="match status" value="1"/>
</dbReference>
<evidence type="ECO:0000313" key="4">
    <source>
        <dbReference type="Proteomes" id="UP000295578"/>
    </source>
</evidence>
<dbReference type="PANTHER" id="PTHR43586:SF21">
    <property type="entry name" value="PYRIDOXAL PHOSPHATE (PLP)-DEPENDENT ASPARTATE AMINOTRANSFERASE SUPERFAMILY"/>
    <property type="match status" value="1"/>
</dbReference>
<feature type="region of interest" description="Disordered" evidence="1">
    <location>
        <begin position="315"/>
        <end position="360"/>
    </location>
</feature>
<dbReference type="OrthoDB" id="250246at2"/>
<dbReference type="InterPro" id="IPR015421">
    <property type="entry name" value="PyrdxlP-dep_Trfase_major"/>
</dbReference>
<evidence type="ECO:0000256" key="1">
    <source>
        <dbReference type="SAM" id="MobiDB-lite"/>
    </source>
</evidence>
<dbReference type="Pfam" id="PF00266">
    <property type="entry name" value="Aminotran_5"/>
    <property type="match status" value="1"/>
</dbReference>
<keyword evidence="4" id="KW-1185">Reference proteome</keyword>
<sequence length="360" mass="38287">MNLDQAVQMWDAEPGWLNTASYGIPPEPAFEALQSALAEWRRGANGWDKWDRSTGRARTAFARLVGVPSDDVAVGASASQVLAPVAASLPSGSRVVVPDIEQTSNLFPWLVHDLDVRTVPPADLPHAIDERTDAVAFSLVQSATGEVAAGGEVVAAARAHGALVVADATQAVGWLPVDATSFDVLAVSAYKWPASARSTTTTSGWPTASGPAGSGGLPPLHDRCRRGRRHRSGGLNRSAACRSWWKAFPLAGPVWSGQRGEGGHRRERGVVRQVRCPGVAGRWSSGREPAWFSHSGAVEDPRPPCCPAAAARLLSPRPASARRASRTPTTRKRPSATAASRTMMLPRPWKNDSCSAIRRV</sequence>
<dbReference type="InterPro" id="IPR000192">
    <property type="entry name" value="Aminotrans_V_dom"/>
</dbReference>
<dbReference type="PANTHER" id="PTHR43586">
    <property type="entry name" value="CYSTEINE DESULFURASE"/>
    <property type="match status" value="1"/>
</dbReference>